<dbReference type="GO" id="GO:0016540">
    <property type="term" value="P:protein autoprocessing"/>
    <property type="evidence" value="ECO:0007669"/>
    <property type="project" value="InterPro"/>
</dbReference>
<dbReference type="Pfam" id="PF01079">
    <property type="entry name" value="Hint"/>
    <property type="match status" value="1"/>
</dbReference>
<evidence type="ECO:0000256" key="1">
    <source>
        <dbReference type="SAM" id="MobiDB-lite"/>
    </source>
</evidence>
<proteinExistence type="predicted"/>
<organism evidence="4 5">
    <name type="scientific">Seminavis robusta</name>
    <dbReference type="NCBI Taxonomy" id="568900"/>
    <lineage>
        <taxon>Eukaryota</taxon>
        <taxon>Sar</taxon>
        <taxon>Stramenopiles</taxon>
        <taxon>Ochrophyta</taxon>
        <taxon>Bacillariophyta</taxon>
        <taxon>Bacillariophyceae</taxon>
        <taxon>Bacillariophycidae</taxon>
        <taxon>Naviculales</taxon>
        <taxon>Naviculaceae</taxon>
        <taxon>Seminavis</taxon>
    </lineage>
</organism>
<dbReference type="SUPFAM" id="SSF52058">
    <property type="entry name" value="L domain-like"/>
    <property type="match status" value="1"/>
</dbReference>
<dbReference type="OrthoDB" id="69127at2759"/>
<feature type="transmembrane region" description="Helical" evidence="2">
    <location>
        <begin position="316"/>
        <end position="333"/>
    </location>
</feature>
<keyword evidence="2" id="KW-0472">Membrane</keyword>
<reference evidence="4" key="1">
    <citation type="submission" date="2020-06" db="EMBL/GenBank/DDBJ databases">
        <authorList>
            <consortium name="Plant Systems Biology data submission"/>
        </authorList>
    </citation>
    <scope>NUCLEOTIDE SEQUENCE</scope>
    <source>
        <strain evidence="4">D6</strain>
    </source>
</reference>
<dbReference type="SUPFAM" id="SSF51294">
    <property type="entry name" value="Hedgehog/intein (Hint) domain"/>
    <property type="match status" value="1"/>
</dbReference>
<dbReference type="Proteomes" id="UP001153069">
    <property type="component" value="Unassembled WGS sequence"/>
</dbReference>
<dbReference type="PANTHER" id="PTHR11889">
    <property type="entry name" value="HEDGEHOG"/>
    <property type="match status" value="1"/>
</dbReference>
<dbReference type="InterPro" id="IPR036844">
    <property type="entry name" value="Hint_dom_sf"/>
</dbReference>
<sequence length="340" mass="36651">MWFFGNQLTGTIPTELSQMNSLETVYLYDNMLSGTVPDGFCVSETLRIDCSVTCADNSCPCTNVDAPCPGTPTQPTDPPAESPDPPPGVCFSLATTVQVKDVGPVALRDLDVGSEVLTNAVSGTYERVYAIGHYNTLSSTEYLQVSCAEDVSLGSPPLKITPSHFVYLKGKPHPIRADELKVGNVLAGCTITAIGTTTSNGFMSPWTPSGKVVVNGKFLASIYADYEDSKVLFGPYNNAAQHAGVAPFRLYCNHIAPKSKFCLTHSEEGIPLGLHFWKDLFGSAVNQPSLLMRAVCLFGFFMIAGLSWIIERMLMVPFVLYVVVLGTNMSGLLKPRIGSK</sequence>
<keyword evidence="2" id="KW-1133">Transmembrane helix</keyword>
<dbReference type="Gene3D" id="3.80.10.10">
    <property type="entry name" value="Ribonuclease Inhibitor"/>
    <property type="match status" value="1"/>
</dbReference>
<keyword evidence="2" id="KW-0812">Transmembrane</keyword>
<comment type="caution">
    <text evidence="4">The sequence shown here is derived from an EMBL/GenBank/DDBJ whole genome shotgun (WGS) entry which is preliminary data.</text>
</comment>
<feature type="transmembrane region" description="Helical" evidence="2">
    <location>
        <begin position="290"/>
        <end position="310"/>
    </location>
</feature>
<evidence type="ECO:0000313" key="5">
    <source>
        <dbReference type="Proteomes" id="UP001153069"/>
    </source>
</evidence>
<accession>A0A9N8HN21</accession>
<name>A0A9N8HN21_9STRA</name>
<feature type="compositionally biased region" description="Pro residues" evidence="1">
    <location>
        <begin position="69"/>
        <end position="86"/>
    </location>
</feature>
<dbReference type="InterPro" id="IPR032675">
    <property type="entry name" value="LRR_dom_sf"/>
</dbReference>
<dbReference type="PANTHER" id="PTHR11889:SF31">
    <property type="entry name" value="PROTEIN HEDGEHOG"/>
    <property type="match status" value="1"/>
</dbReference>
<dbReference type="Gene3D" id="2.170.16.10">
    <property type="entry name" value="Hedgehog/Intein (Hint) domain"/>
    <property type="match status" value="1"/>
</dbReference>
<protein>
    <submittedName>
        <fullName evidence="4">50S ribosome-binding GTPase</fullName>
    </submittedName>
</protein>
<gene>
    <name evidence="4" type="ORF">SEMRO_1171_G248870.1</name>
</gene>
<keyword evidence="5" id="KW-1185">Reference proteome</keyword>
<dbReference type="InterPro" id="IPR001767">
    <property type="entry name" value="Hedgehog_Hint"/>
</dbReference>
<dbReference type="InterPro" id="IPR050387">
    <property type="entry name" value="Hedgehog_Signaling"/>
</dbReference>
<dbReference type="AlphaFoldDB" id="A0A9N8HN21"/>
<evidence type="ECO:0000259" key="3">
    <source>
        <dbReference type="Pfam" id="PF01079"/>
    </source>
</evidence>
<feature type="domain" description="Hedgehog protein Hint" evidence="3">
    <location>
        <begin position="88"/>
        <end position="230"/>
    </location>
</feature>
<evidence type="ECO:0000313" key="4">
    <source>
        <dbReference type="EMBL" id="CAB9521183.1"/>
    </source>
</evidence>
<dbReference type="EMBL" id="CAICTM010001169">
    <property type="protein sequence ID" value="CAB9521183.1"/>
    <property type="molecule type" value="Genomic_DNA"/>
</dbReference>
<feature type="region of interest" description="Disordered" evidence="1">
    <location>
        <begin position="66"/>
        <end position="86"/>
    </location>
</feature>
<evidence type="ECO:0000256" key="2">
    <source>
        <dbReference type="SAM" id="Phobius"/>
    </source>
</evidence>